<evidence type="ECO:0000259" key="1">
    <source>
        <dbReference type="Pfam" id="PF12295"/>
    </source>
</evidence>
<keyword evidence="3" id="KW-1185">Reference proteome</keyword>
<gene>
    <name evidence="2" type="ORF">MNOR_LOCUS508</name>
</gene>
<sequence>SKVLSVLFSKNPHTVRLEGTPHLVELCTDEKIRDVVMEVATDNLKHLLLEKPPEAIASHYLGRPTMPSEWTESAVKACLYLYLAILPLNQALIQELAQVYVKTVNEAKRAILRLLEEPICNMGMDSPELLTLVETCPKGGETLITRIIHILTEKAPPSEALVSRVRELYNRRVSDVRFLIPVLTGLSKKEVIAVLPKLIKLNPYVVKEVFNRLWGVTLDTGSSPLTPVDLLVALHLIDNEKCDVKTVIKATGLCFAERNIYTGEVLAVVLQQLMEQPQLPTLFMRTVIQTLAHYPKLLGFVMNILTRLIAKQVWKQRKVWEGFIKCCQRAVSSSTGGAVAQLLLQLPPPQLADVFTTAPDLHSELLKYLDTFTETQRAAIPTSILEVIETKGESITASDETSIPTEK</sequence>
<protein>
    <recommendedName>
        <fullName evidence="1">Symplekin C-terminal domain-containing protein</fullName>
    </recommendedName>
</protein>
<feature type="domain" description="Symplekin C-terminal" evidence="1">
    <location>
        <begin position="175"/>
        <end position="356"/>
    </location>
</feature>
<dbReference type="InterPro" id="IPR022075">
    <property type="entry name" value="Symplekin_C"/>
</dbReference>
<reference evidence="2 3" key="1">
    <citation type="submission" date="2024-05" db="EMBL/GenBank/DDBJ databases">
        <authorList>
            <person name="Wallberg A."/>
        </authorList>
    </citation>
    <scope>NUCLEOTIDE SEQUENCE [LARGE SCALE GENOMIC DNA]</scope>
</reference>
<feature type="non-terminal residue" evidence="2">
    <location>
        <position position="1"/>
    </location>
</feature>
<dbReference type="EMBL" id="CAXKWB010000115">
    <property type="protein sequence ID" value="CAL4059386.1"/>
    <property type="molecule type" value="Genomic_DNA"/>
</dbReference>
<organism evidence="2 3">
    <name type="scientific">Meganyctiphanes norvegica</name>
    <name type="common">Northern krill</name>
    <name type="synonym">Thysanopoda norvegica</name>
    <dbReference type="NCBI Taxonomy" id="48144"/>
    <lineage>
        <taxon>Eukaryota</taxon>
        <taxon>Metazoa</taxon>
        <taxon>Ecdysozoa</taxon>
        <taxon>Arthropoda</taxon>
        <taxon>Crustacea</taxon>
        <taxon>Multicrustacea</taxon>
        <taxon>Malacostraca</taxon>
        <taxon>Eumalacostraca</taxon>
        <taxon>Eucarida</taxon>
        <taxon>Euphausiacea</taxon>
        <taxon>Euphausiidae</taxon>
        <taxon>Meganyctiphanes</taxon>
    </lineage>
</organism>
<evidence type="ECO:0000313" key="2">
    <source>
        <dbReference type="EMBL" id="CAL4059386.1"/>
    </source>
</evidence>
<comment type="caution">
    <text evidence="2">The sequence shown here is derived from an EMBL/GenBank/DDBJ whole genome shotgun (WGS) entry which is preliminary data.</text>
</comment>
<dbReference type="InterPro" id="IPR021850">
    <property type="entry name" value="Symplekin/Pta1"/>
</dbReference>
<dbReference type="Proteomes" id="UP001497623">
    <property type="component" value="Unassembled WGS sequence"/>
</dbReference>
<name>A0AAV2PKR8_MEGNR</name>
<dbReference type="GO" id="GO:0005847">
    <property type="term" value="C:mRNA cleavage and polyadenylation specificity factor complex"/>
    <property type="evidence" value="ECO:0007669"/>
    <property type="project" value="TreeGrafter"/>
</dbReference>
<evidence type="ECO:0000313" key="3">
    <source>
        <dbReference type="Proteomes" id="UP001497623"/>
    </source>
</evidence>
<feature type="non-terminal residue" evidence="2">
    <location>
        <position position="407"/>
    </location>
</feature>
<dbReference type="PANTHER" id="PTHR15245">
    <property type="entry name" value="SYMPLEKIN-RELATED"/>
    <property type="match status" value="1"/>
</dbReference>
<dbReference type="AlphaFoldDB" id="A0AAV2PKR8"/>
<accession>A0AAV2PKR8</accession>
<proteinExistence type="predicted"/>
<dbReference type="Pfam" id="PF12295">
    <property type="entry name" value="Symplekin_C"/>
    <property type="match status" value="1"/>
</dbReference>
<dbReference type="PANTHER" id="PTHR15245:SF20">
    <property type="entry name" value="SYMPLEKIN"/>
    <property type="match status" value="1"/>
</dbReference>